<reference evidence="6" key="1">
    <citation type="journal article" date="2023" name="Commun. Biol.">
        <title>Genome analysis of Parmales, the sister group of diatoms, reveals the evolutionary specialization of diatoms from phago-mixotrophs to photoautotrophs.</title>
        <authorList>
            <person name="Ban H."/>
            <person name="Sato S."/>
            <person name="Yoshikawa S."/>
            <person name="Yamada K."/>
            <person name="Nakamura Y."/>
            <person name="Ichinomiya M."/>
            <person name="Sato N."/>
            <person name="Blanc-Mathieu R."/>
            <person name="Endo H."/>
            <person name="Kuwata A."/>
            <person name="Ogata H."/>
        </authorList>
    </citation>
    <scope>NUCLEOTIDE SEQUENCE [LARGE SCALE GENOMIC DNA]</scope>
</reference>
<dbReference type="PANTHER" id="PTHR43327:SF31">
    <property type="entry name" value="HYPERSENSITIVE-INDUCED RESPONSE PROTEIN 2"/>
    <property type="match status" value="1"/>
</dbReference>
<evidence type="ECO:0000313" key="6">
    <source>
        <dbReference type="Proteomes" id="UP001165065"/>
    </source>
</evidence>
<keyword evidence="2" id="KW-0104">Cadmium</keyword>
<name>A0A9W7LAN0_9STRA</name>
<dbReference type="GO" id="GO:0046938">
    <property type="term" value="P:phytochelatin biosynthetic process"/>
    <property type="evidence" value="ECO:0007669"/>
    <property type="project" value="InterPro"/>
</dbReference>
<dbReference type="SUPFAM" id="SSF54001">
    <property type="entry name" value="Cysteine proteinases"/>
    <property type="match status" value="1"/>
</dbReference>
<dbReference type="InterPro" id="IPR038156">
    <property type="entry name" value="PCS_N_sf"/>
</dbReference>
<feature type="region of interest" description="Disordered" evidence="3">
    <location>
        <begin position="1"/>
        <end position="37"/>
    </location>
</feature>
<dbReference type="SUPFAM" id="SSF117892">
    <property type="entry name" value="Band 7/SPFH domain"/>
    <property type="match status" value="1"/>
</dbReference>
<dbReference type="GO" id="GO:0010038">
    <property type="term" value="P:response to metal ion"/>
    <property type="evidence" value="ECO:0007669"/>
    <property type="project" value="InterPro"/>
</dbReference>
<dbReference type="InterPro" id="IPR038765">
    <property type="entry name" value="Papain-like_cys_pep_sf"/>
</dbReference>
<dbReference type="InterPro" id="IPR036013">
    <property type="entry name" value="Band_7/SPFH_dom_sf"/>
</dbReference>
<dbReference type="GO" id="GO:0046872">
    <property type="term" value="F:metal ion binding"/>
    <property type="evidence" value="ECO:0007669"/>
    <property type="project" value="InterPro"/>
</dbReference>
<evidence type="ECO:0000313" key="5">
    <source>
        <dbReference type="EMBL" id="GMI44140.1"/>
    </source>
</evidence>
<evidence type="ECO:0000256" key="3">
    <source>
        <dbReference type="SAM" id="MobiDB-lite"/>
    </source>
</evidence>
<keyword evidence="6" id="KW-1185">Reference proteome</keyword>
<dbReference type="Gene3D" id="3.90.70.30">
    <property type="entry name" value="Phytochelatin synthase, N-terminal domain"/>
    <property type="match status" value="1"/>
</dbReference>
<dbReference type="Pfam" id="PF01145">
    <property type="entry name" value="Band_7"/>
    <property type="match status" value="1"/>
</dbReference>
<dbReference type="InterPro" id="IPR007719">
    <property type="entry name" value="PCS_N"/>
</dbReference>
<feature type="compositionally biased region" description="Basic and acidic residues" evidence="3">
    <location>
        <begin position="1"/>
        <end position="17"/>
    </location>
</feature>
<evidence type="ECO:0000256" key="1">
    <source>
        <dbReference type="ARBA" id="ARBA00012468"/>
    </source>
</evidence>
<feature type="domain" description="Peptidase C83" evidence="4">
    <location>
        <begin position="44"/>
        <end position="317"/>
    </location>
</feature>
<dbReference type="CDD" id="cd03407">
    <property type="entry name" value="SPFH_like_u4"/>
    <property type="match status" value="1"/>
</dbReference>
<dbReference type="PANTHER" id="PTHR43327">
    <property type="entry name" value="STOMATIN-LIKE PROTEIN 2, MITOCHONDRIAL"/>
    <property type="match status" value="1"/>
</dbReference>
<dbReference type="Pfam" id="PF05023">
    <property type="entry name" value="Phytochelatin"/>
    <property type="match status" value="1"/>
</dbReference>
<dbReference type="EC" id="2.3.2.15" evidence="1"/>
<dbReference type="PROSITE" id="PS51443">
    <property type="entry name" value="PCS"/>
    <property type="match status" value="1"/>
</dbReference>
<proteinExistence type="predicted"/>
<comment type="caution">
    <text evidence="5">The sequence shown here is derived from an EMBL/GenBank/DDBJ whole genome shotgun (WGS) entry which is preliminary data.</text>
</comment>
<dbReference type="GO" id="GO:0016756">
    <property type="term" value="F:glutathione gamma-glutamylcysteinyltransferase activity"/>
    <property type="evidence" value="ECO:0007669"/>
    <property type="project" value="UniProtKB-EC"/>
</dbReference>
<protein>
    <recommendedName>
        <fullName evidence="1">glutathione gamma-glutamylcysteinyltransferase</fullName>
        <ecNumber evidence="1">2.3.2.15</ecNumber>
    </recommendedName>
</protein>
<accession>A0A9W7LAN0</accession>
<dbReference type="Proteomes" id="UP001165065">
    <property type="component" value="Unassembled WGS sequence"/>
</dbReference>
<dbReference type="SMART" id="SM00244">
    <property type="entry name" value="PHB"/>
    <property type="match status" value="1"/>
</dbReference>
<dbReference type="InterPro" id="IPR050710">
    <property type="entry name" value="Band7/mec-2_domain"/>
</dbReference>
<sequence length="646" mass="71758">MVSAPRLEDRNTWDKAEISFPSPDPPAVQSPLGEPVQAVDVSPPPKWSFHGRPLPQNLISLSSPKGRRIFKETLNGSENMNIYFPLTEQFLTQSEPAYCGLTSLAMGLNALNVDPLTFRWKGGWRWFTEDVFFANCFMPSRDIVKREGITMDDFLRLGRSHDLQVDIFRVGEGGKGGKGEGEQQGLANFRSRILECVKGGAEEWNNEDNKNDSEDCDNCQSAACDGIDECTSDIDRARSTIMVVSFDRASLGQTGEGHFSPIGGYDVKGDRVLILDVARFKYPPYWVSVESLWEAMKPKDKATGKSRGYFVMRRTDLDGLADAFGVERKLEAAEIPTFDEIEGRGCPMAKIAEEFGGDRGGGSSCFCIVCVSTQSVAVVEQCSTFQNILPAGPNFMLWPIAQVAGVLSLRIQQLDVICETKTKDNVFVQVAVSVQYRVLTEKTYDAFYKLTDPIEQIRSYVYDVIRSTVPKMELDKAFESKADIADACQDQLQKVMNDYGYEIMESLVTDLSPDSRVKASMNEINASKRLKMASMHKADADKIRQVKAAEAEAESRYLSGVGVARQRKAIVDGLQQSINDFKSDVKGTSPRDVMDLLLLTQYFDLLRDVGANTIFMQHEPDAVVNLQRQVNGGFMKPTKGGMFGGK</sequence>
<evidence type="ECO:0000259" key="4">
    <source>
        <dbReference type="PROSITE" id="PS51443"/>
    </source>
</evidence>
<organism evidence="5 6">
    <name type="scientific">Triparma columacea</name>
    <dbReference type="NCBI Taxonomy" id="722753"/>
    <lineage>
        <taxon>Eukaryota</taxon>
        <taxon>Sar</taxon>
        <taxon>Stramenopiles</taxon>
        <taxon>Ochrophyta</taxon>
        <taxon>Bolidophyceae</taxon>
        <taxon>Parmales</taxon>
        <taxon>Triparmaceae</taxon>
        <taxon>Triparma</taxon>
    </lineage>
</organism>
<gene>
    <name evidence="5" type="ORF">TrCOL_g3438</name>
</gene>
<dbReference type="Gene3D" id="3.30.479.30">
    <property type="entry name" value="Band 7 domain"/>
    <property type="match status" value="1"/>
</dbReference>
<dbReference type="AlphaFoldDB" id="A0A9W7LAN0"/>
<dbReference type="OrthoDB" id="434619at2759"/>
<evidence type="ECO:0000256" key="2">
    <source>
        <dbReference type="ARBA" id="ARBA00022539"/>
    </source>
</evidence>
<dbReference type="EMBL" id="BRYA01001470">
    <property type="protein sequence ID" value="GMI44140.1"/>
    <property type="molecule type" value="Genomic_DNA"/>
</dbReference>
<dbReference type="InterPro" id="IPR001107">
    <property type="entry name" value="Band_7"/>
</dbReference>